<dbReference type="Pfam" id="PF00069">
    <property type="entry name" value="Pkinase"/>
    <property type="match status" value="1"/>
</dbReference>
<dbReference type="Gramene" id="rna-AYBTSS11_LOCUS29657">
    <property type="protein sequence ID" value="CAJ1977491.1"/>
    <property type="gene ID" value="gene-AYBTSS11_LOCUS29657"/>
</dbReference>
<dbReference type="FunFam" id="1.10.510.10:FF:001023">
    <property type="entry name" value="Os07g0541700 protein"/>
    <property type="match status" value="1"/>
</dbReference>
<evidence type="ECO:0000256" key="2">
    <source>
        <dbReference type="ARBA" id="ARBA00012513"/>
    </source>
</evidence>
<gene>
    <name evidence="18" type="ORF">AYBTSS11_LOCUS29657</name>
</gene>
<dbReference type="PROSITE" id="PS00108">
    <property type="entry name" value="PROTEIN_KINASE_ST"/>
    <property type="match status" value="1"/>
</dbReference>
<dbReference type="InterPro" id="IPR011009">
    <property type="entry name" value="Kinase-like_dom_sf"/>
</dbReference>
<dbReference type="SUPFAM" id="SSF56112">
    <property type="entry name" value="Protein kinase-like (PK-like)"/>
    <property type="match status" value="1"/>
</dbReference>
<keyword evidence="8" id="KW-0418">Kinase</keyword>
<evidence type="ECO:0000256" key="16">
    <source>
        <dbReference type="RuleBase" id="RU000304"/>
    </source>
</evidence>
<evidence type="ECO:0000259" key="17">
    <source>
        <dbReference type="PROSITE" id="PS50011"/>
    </source>
</evidence>
<comment type="similarity">
    <text evidence="16">Belongs to the protein kinase superfamily.</text>
</comment>
<dbReference type="EC" id="2.7.11.1" evidence="2"/>
<evidence type="ECO:0000256" key="5">
    <source>
        <dbReference type="ARBA" id="ARBA00022692"/>
    </source>
</evidence>
<comment type="catalytic activity">
    <reaction evidence="13">
        <text>L-threonyl-[protein] + ATP = O-phospho-L-threonyl-[protein] + ADP + H(+)</text>
        <dbReference type="Rhea" id="RHEA:46608"/>
        <dbReference type="Rhea" id="RHEA-COMP:11060"/>
        <dbReference type="Rhea" id="RHEA-COMP:11605"/>
        <dbReference type="ChEBI" id="CHEBI:15378"/>
        <dbReference type="ChEBI" id="CHEBI:30013"/>
        <dbReference type="ChEBI" id="CHEBI:30616"/>
        <dbReference type="ChEBI" id="CHEBI:61977"/>
        <dbReference type="ChEBI" id="CHEBI:456216"/>
        <dbReference type="EC" id="2.7.11.1"/>
    </reaction>
</comment>
<sequence length="394" mass="45422">MTNSFKNKLGQGGFGSVYKGKLHDGRVVAVKILGESKGNGEEFINEVASISRTSHVNIVRLLGFCFDSSKRALVYEFMPNGSLDKFIYEEKNPLQIAHQLDCKMLYNIAVGIARGLEYLHRGCNTRILHFDIKPHNILLDDDFSPKISDFGLAKICPRKESVVSISGARGTAGYIAPEVFSRNFGAVSLKSDVYSYGMMILEMVGRRKNIKVEVDRSSELYFPYWIYDRLESNQDLDLQIVKNESDDRMMRKMAISNAHQVYDKGRAFMNLFLYVWLYSEKVWWKMEEDSVVKISITTWKFLQLKGINLSRYLRCFPLAKAESKSKSIKQVVREWECGQLFQLVPFLKLVSVCGDDEFKDKWQRQLDISFSLKDVRTIPLDSIFQGQTRSRRRP</sequence>
<evidence type="ECO:0000256" key="6">
    <source>
        <dbReference type="ARBA" id="ARBA00022729"/>
    </source>
</evidence>
<feature type="domain" description="Protein kinase" evidence="17">
    <location>
        <begin position="3"/>
        <end position="262"/>
    </location>
</feature>
<dbReference type="InterPro" id="IPR017441">
    <property type="entry name" value="Protein_kinase_ATP_BS"/>
</dbReference>
<dbReference type="PANTHER" id="PTHR27009">
    <property type="entry name" value="RUST RESISTANCE KINASE LR10-RELATED"/>
    <property type="match status" value="1"/>
</dbReference>
<evidence type="ECO:0000256" key="14">
    <source>
        <dbReference type="ARBA" id="ARBA00048679"/>
    </source>
</evidence>
<evidence type="ECO:0000256" key="1">
    <source>
        <dbReference type="ARBA" id="ARBA00004479"/>
    </source>
</evidence>
<protein>
    <recommendedName>
        <fullName evidence="2">non-specific serine/threonine protein kinase</fullName>
        <ecNumber evidence="2">2.7.11.1</ecNumber>
    </recommendedName>
</protein>
<keyword evidence="3 16" id="KW-0723">Serine/threonine-protein kinase</keyword>
<evidence type="ECO:0000256" key="12">
    <source>
        <dbReference type="ARBA" id="ARBA00023180"/>
    </source>
</evidence>
<evidence type="ECO:0000256" key="11">
    <source>
        <dbReference type="ARBA" id="ARBA00023136"/>
    </source>
</evidence>
<keyword evidence="11" id="KW-0472">Membrane</keyword>
<evidence type="ECO:0000256" key="4">
    <source>
        <dbReference type="ARBA" id="ARBA00022679"/>
    </source>
</evidence>
<dbReference type="GO" id="GO:0004674">
    <property type="term" value="F:protein serine/threonine kinase activity"/>
    <property type="evidence" value="ECO:0007669"/>
    <property type="project" value="UniProtKB-KW"/>
</dbReference>
<evidence type="ECO:0000313" key="18">
    <source>
        <dbReference type="EMBL" id="CAJ1977491.1"/>
    </source>
</evidence>
<evidence type="ECO:0000256" key="7">
    <source>
        <dbReference type="ARBA" id="ARBA00022741"/>
    </source>
</evidence>
<reference evidence="18" key="1">
    <citation type="submission" date="2023-10" db="EMBL/GenBank/DDBJ databases">
        <authorList>
            <person name="Domelevo Entfellner J.-B."/>
        </authorList>
    </citation>
    <scope>NUCLEOTIDE SEQUENCE</scope>
</reference>
<keyword evidence="6" id="KW-0732">Signal</keyword>
<evidence type="ECO:0000256" key="13">
    <source>
        <dbReference type="ARBA" id="ARBA00047899"/>
    </source>
</evidence>
<evidence type="ECO:0000256" key="15">
    <source>
        <dbReference type="PROSITE-ProRule" id="PRU10141"/>
    </source>
</evidence>
<keyword evidence="4" id="KW-0808">Transferase</keyword>
<dbReference type="AlphaFoldDB" id="A0AA87B744"/>
<organism evidence="18 19">
    <name type="scientific">Sphenostylis stenocarpa</name>
    <dbReference type="NCBI Taxonomy" id="92480"/>
    <lineage>
        <taxon>Eukaryota</taxon>
        <taxon>Viridiplantae</taxon>
        <taxon>Streptophyta</taxon>
        <taxon>Embryophyta</taxon>
        <taxon>Tracheophyta</taxon>
        <taxon>Spermatophyta</taxon>
        <taxon>Magnoliopsida</taxon>
        <taxon>eudicotyledons</taxon>
        <taxon>Gunneridae</taxon>
        <taxon>Pentapetalae</taxon>
        <taxon>rosids</taxon>
        <taxon>fabids</taxon>
        <taxon>Fabales</taxon>
        <taxon>Fabaceae</taxon>
        <taxon>Papilionoideae</taxon>
        <taxon>50 kb inversion clade</taxon>
        <taxon>NPAAA clade</taxon>
        <taxon>indigoferoid/millettioid clade</taxon>
        <taxon>Phaseoleae</taxon>
        <taxon>Sphenostylis</taxon>
    </lineage>
</organism>
<dbReference type="InterPro" id="IPR000719">
    <property type="entry name" value="Prot_kinase_dom"/>
</dbReference>
<keyword evidence="5" id="KW-0812">Transmembrane</keyword>
<dbReference type="PROSITE" id="PS00107">
    <property type="entry name" value="PROTEIN_KINASE_ATP"/>
    <property type="match status" value="1"/>
</dbReference>
<dbReference type="SMART" id="SM00220">
    <property type="entry name" value="S_TKc"/>
    <property type="match status" value="1"/>
</dbReference>
<evidence type="ECO:0000256" key="10">
    <source>
        <dbReference type="ARBA" id="ARBA00022989"/>
    </source>
</evidence>
<dbReference type="EMBL" id="OY731407">
    <property type="protein sequence ID" value="CAJ1977491.1"/>
    <property type="molecule type" value="Genomic_DNA"/>
</dbReference>
<dbReference type="InterPro" id="IPR045874">
    <property type="entry name" value="LRK10/LRL21-25-like"/>
</dbReference>
<proteinExistence type="inferred from homology"/>
<comment type="catalytic activity">
    <reaction evidence="14">
        <text>L-seryl-[protein] + ATP = O-phospho-L-seryl-[protein] + ADP + H(+)</text>
        <dbReference type="Rhea" id="RHEA:17989"/>
        <dbReference type="Rhea" id="RHEA-COMP:9863"/>
        <dbReference type="Rhea" id="RHEA-COMP:11604"/>
        <dbReference type="ChEBI" id="CHEBI:15378"/>
        <dbReference type="ChEBI" id="CHEBI:29999"/>
        <dbReference type="ChEBI" id="CHEBI:30616"/>
        <dbReference type="ChEBI" id="CHEBI:83421"/>
        <dbReference type="ChEBI" id="CHEBI:456216"/>
        <dbReference type="EC" id="2.7.11.1"/>
    </reaction>
</comment>
<dbReference type="InterPro" id="IPR008271">
    <property type="entry name" value="Ser/Thr_kinase_AS"/>
</dbReference>
<evidence type="ECO:0000256" key="3">
    <source>
        <dbReference type="ARBA" id="ARBA00022527"/>
    </source>
</evidence>
<dbReference type="Gene3D" id="3.30.200.20">
    <property type="entry name" value="Phosphorylase Kinase, domain 1"/>
    <property type="match status" value="1"/>
</dbReference>
<evidence type="ECO:0000256" key="8">
    <source>
        <dbReference type="ARBA" id="ARBA00022777"/>
    </source>
</evidence>
<dbReference type="GO" id="GO:0005524">
    <property type="term" value="F:ATP binding"/>
    <property type="evidence" value="ECO:0007669"/>
    <property type="project" value="UniProtKB-UniRule"/>
</dbReference>
<keyword evidence="19" id="KW-1185">Reference proteome</keyword>
<keyword evidence="10" id="KW-1133">Transmembrane helix</keyword>
<keyword evidence="12" id="KW-0325">Glycoprotein</keyword>
<dbReference type="Proteomes" id="UP001189624">
    <property type="component" value="Chromosome 10"/>
</dbReference>
<evidence type="ECO:0000256" key="9">
    <source>
        <dbReference type="ARBA" id="ARBA00022840"/>
    </source>
</evidence>
<keyword evidence="7 15" id="KW-0547">Nucleotide-binding</keyword>
<evidence type="ECO:0000313" key="19">
    <source>
        <dbReference type="Proteomes" id="UP001189624"/>
    </source>
</evidence>
<dbReference type="PROSITE" id="PS50011">
    <property type="entry name" value="PROTEIN_KINASE_DOM"/>
    <property type="match status" value="1"/>
</dbReference>
<feature type="binding site" evidence="15">
    <location>
        <position position="31"/>
    </location>
    <ligand>
        <name>ATP</name>
        <dbReference type="ChEBI" id="CHEBI:30616"/>
    </ligand>
</feature>
<name>A0AA87B744_9FABA</name>
<dbReference type="GO" id="GO:0016020">
    <property type="term" value="C:membrane"/>
    <property type="evidence" value="ECO:0007669"/>
    <property type="project" value="UniProtKB-SubCell"/>
</dbReference>
<dbReference type="Gene3D" id="1.10.510.10">
    <property type="entry name" value="Transferase(Phosphotransferase) domain 1"/>
    <property type="match status" value="1"/>
</dbReference>
<comment type="subcellular location">
    <subcellularLocation>
        <location evidence="1">Membrane</location>
        <topology evidence="1">Single-pass type I membrane protein</topology>
    </subcellularLocation>
</comment>
<keyword evidence="9 15" id="KW-0067">ATP-binding</keyword>
<accession>A0AA87B744</accession>